<evidence type="ECO:0000313" key="2">
    <source>
        <dbReference type="Proteomes" id="UP000504714"/>
    </source>
</evidence>
<comment type="caution">
    <text evidence="1">The sequence shown here is derived from an EMBL/GenBank/DDBJ whole genome shotgun (WGS) entry which is preliminary data.</text>
</comment>
<gene>
    <name evidence="1" type="ORF">RINTU1_19330</name>
</gene>
<proteinExistence type="predicted"/>
<dbReference type="AlphaFoldDB" id="A0A6L2ZPS5"/>
<evidence type="ECO:0000313" key="1">
    <source>
        <dbReference type="EMBL" id="GFN46375.1"/>
    </source>
</evidence>
<sequence length="39" mass="4090">MALSPQRKLHSGLSGQIKLAIYGLLSLALTDHCGKAGHC</sequence>
<dbReference type="Proteomes" id="UP000504714">
    <property type="component" value="Unassembled WGS sequence"/>
</dbReference>
<accession>A0A6L2ZPS5</accession>
<protein>
    <submittedName>
        <fullName evidence="1">Uncharacterized protein</fullName>
    </submittedName>
</protein>
<dbReference type="EMBL" id="BLXO01000003">
    <property type="protein sequence ID" value="GFN46375.1"/>
    <property type="molecule type" value="Genomic_DNA"/>
</dbReference>
<organism evidence="1 2">
    <name type="scientific">Candidatus Regiella insecticola</name>
    <dbReference type="NCBI Taxonomy" id="138073"/>
    <lineage>
        <taxon>Bacteria</taxon>
        <taxon>Pseudomonadati</taxon>
        <taxon>Pseudomonadota</taxon>
        <taxon>Gammaproteobacteria</taxon>
        <taxon>Enterobacterales</taxon>
        <taxon>Enterobacteriaceae</taxon>
        <taxon>aphid secondary symbionts</taxon>
        <taxon>Candidatus Regiella</taxon>
    </lineage>
</organism>
<name>A0A6L2ZPS5_9ENTR</name>
<reference evidence="1 2" key="1">
    <citation type="submission" date="2020-06" db="EMBL/GenBank/DDBJ databases">
        <title>The genome sequence of Candidatus Regiella insecticola strain Tut.</title>
        <authorList>
            <person name="Nikoh N."/>
            <person name="Tsuchida T."/>
            <person name="Koga R."/>
            <person name="Oshima K."/>
            <person name="Hattori M."/>
            <person name="Fukatsu T."/>
        </authorList>
    </citation>
    <scope>NUCLEOTIDE SEQUENCE [LARGE SCALE GENOMIC DNA]</scope>
    <source>
        <strain evidence="1 2">Tut</strain>
    </source>
</reference>